<reference evidence="1 2" key="1">
    <citation type="submission" date="2016-10" db="EMBL/GenBank/DDBJ databases">
        <title>Draft genome sequences of four alkaliphilic bacteria belonging to the Anaerobacillus genus.</title>
        <authorList>
            <person name="Bassil N.M."/>
            <person name="Lloyd J.R."/>
        </authorList>
    </citation>
    <scope>NUCLEOTIDE SEQUENCE [LARGE SCALE GENOMIC DNA]</scope>
    <source>
        <strain evidence="1 2">DSM 18345</strain>
    </source>
</reference>
<organism evidence="1 2">
    <name type="scientific">Anaerobacillus alkalilacustris</name>
    <dbReference type="NCBI Taxonomy" id="393763"/>
    <lineage>
        <taxon>Bacteria</taxon>
        <taxon>Bacillati</taxon>
        <taxon>Bacillota</taxon>
        <taxon>Bacilli</taxon>
        <taxon>Bacillales</taxon>
        <taxon>Bacillaceae</taxon>
        <taxon>Anaerobacillus</taxon>
    </lineage>
</organism>
<comment type="caution">
    <text evidence="1">The sequence shown here is derived from an EMBL/GenBank/DDBJ whole genome shotgun (WGS) entry which is preliminary data.</text>
</comment>
<evidence type="ECO:0000313" key="2">
    <source>
        <dbReference type="Proteomes" id="UP000179524"/>
    </source>
</evidence>
<dbReference type="EMBL" id="MLQR01000016">
    <property type="protein sequence ID" value="OIJ14856.1"/>
    <property type="molecule type" value="Genomic_DNA"/>
</dbReference>
<sequence>MLEDAEARRKPKSGFCQSLPVPFARDRGACAFLGGGSLFREMFDEKWLLKVEAINVKGSS</sequence>
<accession>A0A1S2LR38</accession>
<gene>
    <name evidence="1" type="ORF">BKP37_07730</name>
</gene>
<evidence type="ECO:0000313" key="1">
    <source>
        <dbReference type="EMBL" id="OIJ14856.1"/>
    </source>
</evidence>
<dbReference type="Proteomes" id="UP000179524">
    <property type="component" value="Unassembled WGS sequence"/>
</dbReference>
<protein>
    <submittedName>
        <fullName evidence="1">Uncharacterized protein</fullName>
    </submittedName>
</protein>
<keyword evidence="2" id="KW-1185">Reference proteome</keyword>
<dbReference type="AlphaFoldDB" id="A0A1S2LR38"/>
<proteinExistence type="predicted"/>
<name>A0A1S2LR38_9BACI</name>